<protein>
    <submittedName>
        <fullName evidence="3">Alpha-L-glutamate ligase-like protein</fullName>
    </submittedName>
</protein>
<dbReference type="SUPFAM" id="SSF56059">
    <property type="entry name" value="Glutathione synthetase ATP-binding domain-like"/>
    <property type="match status" value="1"/>
</dbReference>
<evidence type="ECO:0000313" key="3">
    <source>
        <dbReference type="EMBL" id="MDM5271711.1"/>
    </source>
</evidence>
<gene>
    <name evidence="3" type="ORF">PGH07_05950</name>
</gene>
<name>A0ABT7QY72_9BACT</name>
<dbReference type="PANTHER" id="PTHR21621">
    <property type="entry name" value="RIBOSOMAL PROTEIN S6 MODIFICATION PROTEIN"/>
    <property type="match status" value="1"/>
</dbReference>
<proteinExistence type="predicted"/>
<sequence>MLFDRIKMLRAKGVIGMNFRNIELIGRYNDRSKYPLVDNKLITKRIAKEAGIAVTELYGKIEWQSQLARLHEMLAPYDSFVIKPVHGSGGKGIVVITHREDDLFIRANGTSMTLTDIHTHITNILSGLYSLGGRYDIAIIEKMVEFDPVFQNYSYEGVPDVRLIVYKGYPMMAMMRCPTHESNGKANLHQGAVGVGIDIATGKAINAVQHNHPVTVHPNTKHDFSGLQIPHWEEILKIGAKCYDMTGLGYLGADIVFDRNVGPLLLELNARPGLAIQIANNKGEYHRVKRIDQEKQERNAEERAAFCINVLSKV</sequence>
<dbReference type="Gene3D" id="3.30.470.20">
    <property type="entry name" value="ATP-grasp fold, B domain"/>
    <property type="match status" value="1"/>
</dbReference>
<dbReference type="Pfam" id="PF14397">
    <property type="entry name" value="ATPgrasp_ST"/>
    <property type="match status" value="1"/>
</dbReference>
<keyword evidence="1" id="KW-0067">ATP-binding</keyword>
<dbReference type="PANTHER" id="PTHR21621:SF0">
    <property type="entry name" value="BETA-CITRYLGLUTAMATE SYNTHASE B-RELATED"/>
    <property type="match status" value="1"/>
</dbReference>
<accession>A0ABT7QY72</accession>
<dbReference type="InterPro" id="IPR011761">
    <property type="entry name" value="ATP-grasp"/>
</dbReference>
<evidence type="ECO:0000313" key="4">
    <source>
        <dbReference type="Proteomes" id="UP001169069"/>
    </source>
</evidence>
<keyword evidence="1" id="KW-0547">Nucleotide-binding</keyword>
<evidence type="ECO:0000256" key="1">
    <source>
        <dbReference type="PROSITE-ProRule" id="PRU00409"/>
    </source>
</evidence>
<feature type="domain" description="ATP-grasp" evidence="2">
    <location>
        <begin position="44"/>
        <end position="302"/>
    </location>
</feature>
<dbReference type="InterPro" id="IPR039523">
    <property type="entry name" value="RimK-rel_E_lig_ATP-grasp"/>
</dbReference>
<dbReference type="EMBL" id="JAQIBD010000002">
    <property type="protein sequence ID" value="MDM5271711.1"/>
    <property type="molecule type" value="Genomic_DNA"/>
</dbReference>
<dbReference type="InterPro" id="IPR011758">
    <property type="entry name" value="RimK-rel_E_lig"/>
</dbReference>
<evidence type="ECO:0000259" key="2">
    <source>
        <dbReference type="PROSITE" id="PS50975"/>
    </source>
</evidence>
<reference evidence="3" key="1">
    <citation type="submission" date="2023-01" db="EMBL/GenBank/DDBJ databases">
        <title>Sulfurovum sp. zt1-1 genome assembly.</title>
        <authorList>
            <person name="Wang J."/>
        </authorList>
    </citation>
    <scope>NUCLEOTIDE SEQUENCE</scope>
    <source>
        <strain evidence="3">Zt1-1</strain>
    </source>
</reference>
<dbReference type="PROSITE" id="PS50975">
    <property type="entry name" value="ATP_GRASP"/>
    <property type="match status" value="1"/>
</dbReference>
<comment type="caution">
    <text evidence="3">The sequence shown here is derived from an EMBL/GenBank/DDBJ whole genome shotgun (WGS) entry which is preliminary data.</text>
</comment>
<dbReference type="NCBIfam" id="TIGR02291">
    <property type="entry name" value="rimK_rel_E_lig"/>
    <property type="match status" value="1"/>
</dbReference>
<keyword evidence="4" id="KW-1185">Reference proteome</keyword>
<organism evidence="3 4">
    <name type="scientific">Sulfurovum zhangzhouensis</name>
    <dbReference type="NCBI Taxonomy" id="3019067"/>
    <lineage>
        <taxon>Bacteria</taxon>
        <taxon>Pseudomonadati</taxon>
        <taxon>Campylobacterota</taxon>
        <taxon>Epsilonproteobacteria</taxon>
        <taxon>Campylobacterales</taxon>
        <taxon>Sulfurovaceae</taxon>
        <taxon>Sulfurovum</taxon>
    </lineage>
</organism>
<dbReference type="Proteomes" id="UP001169069">
    <property type="component" value="Unassembled WGS sequence"/>
</dbReference>